<feature type="compositionally biased region" description="Low complexity" evidence="1">
    <location>
        <begin position="213"/>
        <end position="222"/>
    </location>
</feature>
<feature type="compositionally biased region" description="Low complexity" evidence="1">
    <location>
        <begin position="184"/>
        <end position="205"/>
    </location>
</feature>
<keyword evidence="2" id="KW-0472">Membrane</keyword>
<feature type="region of interest" description="Disordered" evidence="1">
    <location>
        <begin position="119"/>
        <end position="225"/>
    </location>
</feature>
<protein>
    <submittedName>
        <fullName evidence="4">Protein CAP22</fullName>
    </submittedName>
</protein>
<dbReference type="AlphaFoldDB" id="A0AAJ0FLR1"/>
<sequence length="250" mass="24335">MHSTSFPRALALATLLATAAVVRADMELDSDDIPRACADICSPIRQLTRTCDVDDDHVPSDRTEDLLEAQCICTNDSFDVASIAALCASCIEQNARPGDRDDDMDDIDAIMRTCGFSSTSYAPSASTAAQDVTVVATRPSESSQLTTTVTGGGRGGGGGGGGGGGSSNSPSPTATGSGGGSGGSVTTITSGSTTVTTSSGGTATSGSGGGTTPSGTGNAAPGVAPPSGGFGGLAGLYLAGMFLVGAMAVF</sequence>
<organism evidence="4 5">
    <name type="scientific">Phialemonium atrogriseum</name>
    <dbReference type="NCBI Taxonomy" id="1093897"/>
    <lineage>
        <taxon>Eukaryota</taxon>
        <taxon>Fungi</taxon>
        <taxon>Dikarya</taxon>
        <taxon>Ascomycota</taxon>
        <taxon>Pezizomycotina</taxon>
        <taxon>Sordariomycetes</taxon>
        <taxon>Sordariomycetidae</taxon>
        <taxon>Cephalothecales</taxon>
        <taxon>Cephalothecaceae</taxon>
        <taxon>Phialemonium</taxon>
    </lineage>
</organism>
<proteinExistence type="predicted"/>
<dbReference type="Proteomes" id="UP001244011">
    <property type="component" value="Unassembled WGS sequence"/>
</dbReference>
<evidence type="ECO:0000256" key="2">
    <source>
        <dbReference type="SAM" id="Phobius"/>
    </source>
</evidence>
<dbReference type="EMBL" id="MU839016">
    <property type="protein sequence ID" value="KAK1765345.1"/>
    <property type="molecule type" value="Genomic_DNA"/>
</dbReference>
<evidence type="ECO:0000313" key="4">
    <source>
        <dbReference type="EMBL" id="KAK1765345.1"/>
    </source>
</evidence>
<evidence type="ECO:0000256" key="3">
    <source>
        <dbReference type="SAM" id="SignalP"/>
    </source>
</evidence>
<feature type="chain" id="PRO_5042517358" evidence="3">
    <location>
        <begin position="25"/>
        <end position="250"/>
    </location>
</feature>
<dbReference type="GeneID" id="85305589"/>
<feature type="compositionally biased region" description="Low complexity" evidence="1">
    <location>
        <begin position="119"/>
        <end position="129"/>
    </location>
</feature>
<keyword evidence="2" id="KW-1133">Transmembrane helix</keyword>
<gene>
    <name evidence="4" type="ORF">QBC33DRAFT_176548</name>
</gene>
<accession>A0AAJ0FLR1</accession>
<feature type="transmembrane region" description="Helical" evidence="2">
    <location>
        <begin position="230"/>
        <end position="249"/>
    </location>
</feature>
<reference evidence="4" key="1">
    <citation type="submission" date="2023-06" db="EMBL/GenBank/DDBJ databases">
        <title>Genome-scale phylogeny and comparative genomics of the fungal order Sordariales.</title>
        <authorList>
            <consortium name="Lawrence Berkeley National Laboratory"/>
            <person name="Hensen N."/>
            <person name="Bonometti L."/>
            <person name="Westerberg I."/>
            <person name="Brannstrom I.O."/>
            <person name="Guillou S."/>
            <person name="Cros-Aarteil S."/>
            <person name="Calhoun S."/>
            <person name="Haridas S."/>
            <person name="Kuo A."/>
            <person name="Mondo S."/>
            <person name="Pangilinan J."/>
            <person name="Riley R."/>
            <person name="Labutti K."/>
            <person name="Andreopoulos B."/>
            <person name="Lipzen A."/>
            <person name="Chen C."/>
            <person name="Yanf M."/>
            <person name="Daum C."/>
            <person name="Ng V."/>
            <person name="Clum A."/>
            <person name="Steindorff A."/>
            <person name="Ohm R."/>
            <person name="Martin F."/>
            <person name="Silar P."/>
            <person name="Natvig D."/>
            <person name="Lalanne C."/>
            <person name="Gautier V."/>
            <person name="Ament-Velasquez S.L."/>
            <person name="Kruys A."/>
            <person name="Hutchinson M.I."/>
            <person name="Powell A.J."/>
            <person name="Barry K."/>
            <person name="Miller A.N."/>
            <person name="Grigoriev I.V."/>
            <person name="Debuchy R."/>
            <person name="Gladieux P."/>
            <person name="Thoren M.H."/>
            <person name="Johannesson H."/>
        </authorList>
    </citation>
    <scope>NUCLEOTIDE SEQUENCE</scope>
    <source>
        <strain evidence="4">8032-3</strain>
    </source>
</reference>
<keyword evidence="3" id="KW-0732">Signal</keyword>
<feature type="signal peptide" evidence="3">
    <location>
        <begin position="1"/>
        <end position="24"/>
    </location>
</feature>
<name>A0AAJ0FLR1_9PEZI</name>
<dbReference type="RefSeq" id="XP_060281558.1">
    <property type="nucleotide sequence ID" value="XM_060422402.1"/>
</dbReference>
<comment type="caution">
    <text evidence="4">The sequence shown here is derived from an EMBL/GenBank/DDBJ whole genome shotgun (WGS) entry which is preliminary data.</text>
</comment>
<evidence type="ECO:0000313" key="5">
    <source>
        <dbReference type="Proteomes" id="UP001244011"/>
    </source>
</evidence>
<evidence type="ECO:0000256" key="1">
    <source>
        <dbReference type="SAM" id="MobiDB-lite"/>
    </source>
</evidence>
<keyword evidence="2" id="KW-0812">Transmembrane</keyword>
<keyword evidence="5" id="KW-1185">Reference proteome</keyword>
<feature type="compositionally biased region" description="Gly residues" evidence="1">
    <location>
        <begin position="150"/>
        <end position="166"/>
    </location>
</feature>